<dbReference type="PIRSF" id="PIRSF028777">
    <property type="entry name" value="UCP028777"/>
    <property type="match status" value="1"/>
</dbReference>
<feature type="domain" description="Inner membrane component" evidence="2">
    <location>
        <begin position="79"/>
        <end position="129"/>
    </location>
</feature>
<evidence type="ECO:0000313" key="4">
    <source>
        <dbReference type="Proteomes" id="UP000634667"/>
    </source>
</evidence>
<evidence type="ECO:0000313" key="3">
    <source>
        <dbReference type="EMBL" id="GGW49347.1"/>
    </source>
</evidence>
<keyword evidence="1" id="KW-0812">Transmembrane</keyword>
<feature type="transmembrane region" description="Helical" evidence="1">
    <location>
        <begin position="82"/>
        <end position="110"/>
    </location>
</feature>
<keyword evidence="1" id="KW-1003">Cell membrane</keyword>
<name>A0ABQ2WFN7_9ALTE</name>
<dbReference type="NCBIfam" id="NF008741">
    <property type="entry name" value="PRK11770.1-3"/>
    <property type="match status" value="1"/>
</dbReference>
<accession>A0ABQ2WFN7</accession>
<dbReference type="EMBL" id="BMYR01000001">
    <property type="protein sequence ID" value="GGW49347.1"/>
    <property type="molecule type" value="Genomic_DNA"/>
</dbReference>
<proteinExistence type="predicted"/>
<dbReference type="PANTHER" id="PTHR42903">
    <property type="entry name" value="INNER MEMBRANE PROTEIN YCCF"/>
    <property type="match status" value="1"/>
</dbReference>
<keyword evidence="1" id="KW-0472">Membrane</keyword>
<dbReference type="Pfam" id="PF03733">
    <property type="entry name" value="YccF"/>
    <property type="match status" value="2"/>
</dbReference>
<comment type="caution">
    <text evidence="3">The sequence shown here is derived from an EMBL/GenBank/DDBJ whole genome shotgun (WGS) entry which is preliminary data.</text>
</comment>
<dbReference type="NCBIfam" id="NF008740">
    <property type="entry name" value="PRK11770.1-2"/>
    <property type="match status" value="1"/>
</dbReference>
<keyword evidence="1" id="KW-1133">Transmembrane helix</keyword>
<organism evidence="3 4">
    <name type="scientific">Alishewanella tabrizica</name>
    <dbReference type="NCBI Taxonomy" id="671278"/>
    <lineage>
        <taxon>Bacteria</taxon>
        <taxon>Pseudomonadati</taxon>
        <taxon>Pseudomonadota</taxon>
        <taxon>Gammaproteobacteria</taxon>
        <taxon>Alteromonadales</taxon>
        <taxon>Alteromonadaceae</taxon>
        <taxon>Alishewanella</taxon>
    </lineage>
</organism>
<feature type="domain" description="Inner membrane component" evidence="2">
    <location>
        <begin position="7"/>
        <end position="57"/>
    </location>
</feature>
<dbReference type="Proteomes" id="UP000634667">
    <property type="component" value="Unassembled WGS sequence"/>
</dbReference>
<gene>
    <name evidence="3" type="ORF">GCM10008111_01350</name>
</gene>
<reference evidence="4" key="1">
    <citation type="journal article" date="2019" name="Int. J. Syst. Evol. Microbiol.">
        <title>The Global Catalogue of Microorganisms (GCM) 10K type strain sequencing project: providing services to taxonomists for standard genome sequencing and annotation.</title>
        <authorList>
            <consortium name="The Broad Institute Genomics Platform"/>
            <consortium name="The Broad Institute Genome Sequencing Center for Infectious Disease"/>
            <person name="Wu L."/>
            <person name="Ma J."/>
        </authorList>
    </citation>
    <scope>NUCLEOTIDE SEQUENCE [LARGE SCALE GENOMIC DNA]</scope>
    <source>
        <strain evidence="4">KCTC 23723</strain>
    </source>
</reference>
<feature type="transmembrane region" description="Helical" evidence="1">
    <location>
        <begin position="12"/>
        <end position="40"/>
    </location>
</feature>
<evidence type="ECO:0000259" key="2">
    <source>
        <dbReference type="Pfam" id="PF03733"/>
    </source>
</evidence>
<keyword evidence="1" id="KW-0997">Cell inner membrane</keyword>
<dbReference type="InterPro" id="IPR031308">
    <property type="entry name" value="UCP028777"/>
</dbReference>
<dbReference type="RefSeq" id="WP_189479443.1">
    <property type="nucleotide sequence ID" value="NZ_BMYR01000001.1"/>
</dbReference>
<dbReference type="InterPro" id="IPR052937">
    <property type="entry name" value="Inner_membrane_protein"/>
</dbReference>
<sequence>MSVLRLIFNVFWFILGGFVMGLAWWVIGLICFVSIIGIPFGRACFVMGELAFWPFGQDIINRRYVTKQTDIGTGAFGTLGNIIWFVLFGIWLAIGHLLHAIVCFLTIIGIPFGLQHLKMAGLAIAPIGKTVVSKQRFV</sequence>
<dbReference type="InterPro" id="IPR005185">
    <property type="entry name" value="YccF"/>
</dbReference>
<comment type="subcellular location">
    <subcellularLocation>
        <location evidence="1">Cell inner membrane</location>
        <topology evidence="1">Multi-pass membrane protein</topology>
    </subcellularLocation>
</comment>
<evidence type="ECO:0000256" key="1">
    <source>
        <dbReference type="PIRNR" id="PIRNR028777"/>
    </source>
</evidence>
<dbReference type="NCBIfam" id="NF008742">
    <property type="entry name" value="PRK11770.1-4"/>
    <property type="match status" value="1"/>
</dbReference>
<dbReference type="PANTHER" id="PTHR42903:SF1">
    <property type="entry name" value="INNER MEMBRANE PROTEIN YCCF"/>
    <property type="match status" value="1"/>
</dbReference>
<keyword evidence="4" id="KW-1185">Reference proteome</keyword>
<protein>
    <recommendedName>
        <fullName evidence="1">Inner membrane protein YccF</fullName>
    </recommendedName>
</protein>